<gene>
    <name evidence="1" type="ORF">DB43_HM00010</name>
</gene>
<organism evidence="1 2">
    <name type="scientific">Parachlamydia acanthamoebae</name>
    <dbReference type="NCBI Taxonomy" id="83552"/>
    <lineage>
        <taxon>Bacteria</taxon>
        <taxon>Pseudomonadati</taxon>
        <taxon>Chlamydiota</taxon>
        <taxon>Chlamydiia</taxon>
        <taxon>Parachlamydiales</taxon>
        <taxon>Parachlamydiaceae</taxon>
        <taxon>Parachlamydia</taxon>
    </lineage>
</organism>
<reference evidence="1 2" key="1">
    <citation type="journal article" date="2014" name="Mol. Biol. Evol.">
        <title>Massive expansion of Ubiquitination-related gene families within the Chlamydiae.</title>
        <authorList>
            <person name="Domman D."/>
            <person name="Collingro A."/>
            <person name="Lagkouvardos I."/>
            <person name="Gehre L."/>
            <person name="Weinmaier T."/>
            <person name="Rattei T."/>
            <person name="Subtil A."/>
            <person name="Horn M."/>
        </authorList>
    </citation>
    <scope>NUCLEOTIDE SEQUENCE [LARGE SCALE GENOMIC DNA]</scope>
    <source>
        <strain evidence="1 2">OEW1</strain>
    </source>
</reference>
<name>A0A0C1E9B9_9BACT</name>
<sequence>MNHKHAYMADCLAYDIEYNAELEYLDFLQKSKNDLKNPEEEILISARLEVGWSLILAGVLAEVVGTQLGVPIIKQMGDFCIGSGIGYLMDEHLVNGAGEKK</sequence>
<protein>
    <submittedName>
        <fullName evidence="1">Uncharacterized protein</fullName>
    </submittedName>
</protein>
<dbReference type="PATRIC" id="fig|83552.4.peg.2189"/>
<dbReference type="Proteomes" id="UP000031307">
    <property type="component" value="Unassembled WGS sequence"/>
</dbReference>
<evidence type="ECO:0000313" key="2">
    <source>
        <dbReference type="Proteomes" id="UP000031307"/>
    </source>
</evidence>
<dbReference type="EMBL" id="JSAM01000108">
    <property type="protein sequence ID" value="KIA76678.1"/>
    <property type="molecule type" value="Genomic_DNA"/>
</dbReference>
<proteinExistence type="predicted"/>
<accession>A0A0C1E9B9</accession>
<evidence type="ECO:0000313" key="1">
    <source>
        <dbReference type="EMBL" id="KIA76678.1"/>
    </source>
</evidence>
<dbReference type="AlphaFoldDB" id="A0A0C1E9B9"/>
<comment type="caution">
    <text evidence="1">The sequence shown here is derived from an EMBL/GenBank/DDBJ whole genome shotgun (WGS) entry which is preliminary data.</text>
</comment>